<organism evidence="5 6">
    <name type="scientific">Paramormyrops kingsleyae</name>
    <dbReference type="NCBI Taxonomy" id="1676925"/>
    <lineage>
        <taxon>Eukaryota</taxon>
        <taxon>Metazoa</taxon>
        <taxon>Chordata</taxon>
        <taxon>Craniata</taxon>
        <taxon>Vertebrata</taxon>
        <taxon>Euteleostomi</taxon>
        <taxon>Actinopterygii</taxon>
        <taxon>Neopterygii</taxon>
        <taxon>Teleostei</taxon>
        <taxon>Osteoglossocephala</taxon>
        <taxon>Osteoglossomorpha</taxon>
        <taxon>Osteoglossiformes</taxon>
        <taxon>Mormyridae</taxon>
        <taxon>Paramormyrops</taxon>
    </lineage>
</organism>
<reference evidence="5" key="1">
    <citation type="submission" date="2025-08" db="UniProtKB">
        <authorList>
            <consortium name="Ensembl"/>
        </authorList>
    </citation>
    <scope>IDENTIFICATION</scope>
</reference>
<accession>A0A3B3QQW6</accession>
<dbReference type="PANTHER" id="PTHR14152:SF5">
    <property type="entry name" value="U4_U6.U5 TRI-SNRNP-ASSOCIATED PROTEIN 1"/>
    <property type="match status" value="1"/>
</dbReference>
<dbReference type="GO" id="GO:0000481">
    <property type="term" value="P:maturation of 5S rRNA"/>
    <property type="evidence" value="ECO:0007669"/>
    <property type="project" value="TreeGrafter"/>
</dbReference>
<reference evidence="5" key="2">
    <citation type="submission" date="2025-09" db="UniProtKB">
        <authorList>
            <consortium name="Ensembl"/>
        </authorList>
    </citation>
    <scope>IDENTIFICATION</scope>
</reference>
<evidence type="ECO:0000256" key="3">
    <source>
        <dbReference type="ARBA" id="ARBA00023242"/>
    </source>
</evidence>
<sequence>MGSSKKHKEKGRERDAEDRHREHKKHRHKDREREKEREGNRDREKRKRSRSRERPSRGTDKDKEKESRSKGERSGVEPRMKKERSDPGNEDSACRLCDYNNSVAFISPSIIIIRTWAGNAEIEVGTKEDPMVAEVINPVQIKHQSEIREKLAAVKEKRLLNQKLGKVKTLAEDDPWLDDTAAWVERSRKLAKEKELAEKRAKLLEEMDEEFGVSTLVEQEFKDSKKSYSAQDLKGLTVQHKMESFKEGETLILTLEDKGVLEEKEDVLVNVGLVDREKAEKNVELKKKKPEYKPYEEEESVDDMATLKSHSVLSKYDEEIEGEKKKSFRLTAGGHADGERERELQAIRETLRSQAQSLQLPALTIASEFYTPQEMATFKKTKRRVKVRKKEKPLKADEVLTDDTRSTDFGSRYRSSGENVDAVPDARNDVLQKSDDTRLEDMDISEDEDFGAPRGKVNLEEDEAELELQKQLEKQRRLKQNQLMQDSGEKVAEQVKQLQGATEGEEEDPDQKNNIVFNATSEFCRTLGDIPTYGLSGNREDREEIMDFEQEEEREGGGGSESEMDENVGWSMVNLDEEQQQPDFSTASTTILDEEPIINSGLSAALLLCKNKGLLDTQMQKVARVRAPKPVLHNENYCIEDKMIIDDKYSRREEYRGFTQEFKEKESYRPDVKIEYVDESGRKLTPKEAFRQLSHRFHGKGSGKMKTEKRMKKLEEEALLKKMSSSDTPLGTVALLQEKQKSQKTPYIVLSGSGKSMNANTITK</sequence>
<keyword evidence="6" id="KW-1185">Reference proteome</keyword>
<dbReference type="Proteomes" id="UP000261540">
    <property type="component" value="Unplaced"/>
</dbReference>
<dbReference type="AlphaFoldDB" id="A0A3B3QQW6"/>
<protein>
    <submittedName>
        <fullName evidence="5">Spliceosome associated factor 1, recruiter of U4/U6.U5 tri-snRNP</fullName>
    </submittedName>
</protein>
<comment type="subcellular location">
    <subcellularLocation>
        <location evidence="1">Nucleus</location>
    </subcellularLocation>
</comment>
<evidence type="ECO:0000313" key="5">
    <source>
        <dbReference type="Ensembl" id="ENSPKIP00000007801.1"/>
    </source>
</evidence>
<evidence type="ECO:0000256" key="1">
    <source>
        <dbReference type="ARBA" id="ARBA00004123"/>
    </source>
</evidence>
<feature type="region of interest" description="Disordered" evidence="4">
    <location>
        <begin position="1"/>
        <end position="94"/>
    </location>
</feature>
<dbReference type="PANTHER" id="PTHR14152">
    <property type="entry name" value="SQUAMOUS CELL CARCINOMA ANTIGEN RECOGNISED BY CYTOTOXIC T LYMPHOCYTES"/>
    <property type="match status" value="1"/>
</dbReference>
<feature type="region of interest" description="Disordered" evidence="4">
    <location>
        <begin position="475"/>
        <end position="513"/>
    </location>
</feature>
<dbReference type="Pfam" id="PF03343">
    <property type="entry name" value="SART-1"/>
    <property type="match status" value="1"/>
</dbReference>
<evidence type="ECO:0000313" key="6">
    <source>
        <dbReference type="Proteomes" id="UP000261540"/>
    </source>
</evidence>
<feature type="compositionally biased region" description="Basic and acidic residues" evidence="4">
    <location>
        <begin position="10"/>
        <end position="20"/>
    </location>
</feature>
<name>A0A3B3QQW6_9TELE</name>
<dbReference type="GO" id="GO:0046540">
    <property type="term" value="C:U4/U6 x U5 tri-snRNP complex"/>
    <property type="evidence" value="ECO:0007669"/>
    <property type="project" value="TreeGrafter"/>
</dbReference>
<dbReference type="InterPro" id="IPR005011">
    <property type="entry name" value="SNU66/SART1"/>
</dbReference>
<feature type="compositionally biased region" description="Basic residues" evidence="4">
    <location>
        <begin position="21"/>
        <end position="30"/>
    </location>
</feature>
<evidence type="ECO:0000256" key="4">
    <source>
        <dbReference type="SAM" id="MobiDB-lite"/>
    </source>
</evidence>
<keyword evidence="3" id="KW-0539">Nucleus</keyword>
<dbReference type="GO" id="GO:0045292">
    <property type="term" value="P:mRNA cis splicing, via spliceosome"/>
    <property type="evidence" value="ECO:0007669"/>
    <property type="project" value="TreeGrafter"/>
</dbReference>
<feature type="compositionally biased region" description="Basic and acidic residues" evidence="4">
    <location>
        <begin position="31"/>
        <end position="43"/>
    </location>
</feature>
<proteinExistence type="inferred from homology"/>
<feature type="compositionally biased region" description="Basic and acidic residues" evidence="4">
    <location>
        <begin position="393"/>
        <end position="406"/>
    </location>
</feature>
<dbReference type="Ensembl" id="ENSPKIT00000031869.1">
    <property type="protein sequence ID" value="ENSPKIP00000007801.1"/>
    <property type="gene ID" value="ENSPKIG00000023523.1"/>
</dbReference>
<evidence type="ECO:0000256" key="2">
    <source>
        <dbReference type="ARBA" id="ARBA00006076"/>
    </source>
</evidence>
<feature type="region of interest" description="Disordered" evidence="4">
    <location>
        <begin position="387"/>
        <end position="459"/>
    </location>
</feature>
<comment type="similarity">
    <text evidence="2">Belongs to the SNU66/SART1 family.</text>
</comment>
<dbReference type="GeneTree" id="ENSGT00940000168756"/>
<feature type="compositionally biased region" description="Basic and acidic residues" evidence="4">
    <location>
        <begin position="424"/>
        <end position="441"/>
    </location>
</feature>
<feature type="compositionally biased region" description="Basic and acidic residues" evidence="4">
    <location>
        <begin position="52"/>
        <end position="87"/>
    </location>
</feature>
<feature type="compositionally biased region" description="Polar residues" evidence="4">
    <location>
        <begin position="407"/>
        <end position="418"/>
    </location>
</feature>